<dbReference type="SUPFAM" id="SSF55961">
    <property type="entry name" value="Bet v1-like"/>
    <property type="match status" value="1"/>
</dbReference>
<dbReference type="RefSeq" id="WP_144228425.1">
    <property type="nucleotide sequence ID" value="NZ_CBCRVV010000001.1"/>
</dbReference>
<dbReference type="AlphaFoldDB" id="A0A556QN76"/>
<evidence type="ECO:0000256" key="1">
    <source>
        <dbReference type="SAM" id="Phobius"/>
    </source>
</evidence>
<keyword evidence="3" id="KW-1185">Reference proteome</keyword>
<dbReference type="Proteomes" id="UP000315648">
    <property type="component" value="Unassembled WGS sequence"/>
</dbReference>
<dbReference type="EMBL" id="VMBG01000001">
    <property type="protein sequence ID" value="TSJ78084.1"/>
    <property type="molecule type" value="Genomic_DNA"/>
</dbReference>
<sequence>MPTLSRKQLVWIGALSGALYGLFVRLMFGLDADKGTLFEVMSSTFIIGVPIALGFLTVWLGEYRKRYSWGRRILMPWLSSLACLGCCLLFAWEGLICVIIWLPLVLVLSSFGGLLAGLIRFAFTQDSSRNYCAAVVALIPFVAAPLESLREASTEIRRVETSIEINASPATVWNQIKSVPLITESEHSLNFSHLLGFPRPTEALLEGTGVGAVRYARFEGNVLFLERITEWQEPVRISFSIQADTENIPPTTFDEHVTIGGPYFDVLHGTYYIESLGPDRVILHLSSDQRLSTRFNFYSHLWTEALMADLQNYILLIIKARCEKTR</sequence>
<proteinExistence type="predicted"/>
<feature type="transmembrane region" description="Helical" evidence="1">
    <location>
        <begin position="98"/>
        <end position="119"/>
    </location>
</feature>
<evidence type="ECO:0000313" key="2">
    <source>
        <dbReference type="EMBL" id="TSJ78084.1"/>
    </source>
</evidence>
<reference evidence="2 3" key="1">
    <citation type="submission" date="2019-07" db="EMBL/GenBank/DDBJ databases">
        <title>Description of 53C-WASEF.</title>
        <authorList>
            <person name="Pitt A."/>
            <person name="Hahn M.W."/>
        </authorList>
    </citation>
    <scope>NUCLEOTIDE SEQUENCE [LARGE SCALE GENOMIC DNA]</scope>
    <source>
        <strain evidence="2 3">53C-WASEF</strain>
    </source>
</reference>
<name>A0A556QN76_9BACT</name>
<dbReference type="Gene3D" id="3.30.530.20">
    <property type="match status" value="1"/>
</dbReference>
<evidence type="ECO:0008006" key="4">
    <source>
        <dbReference type="Google" id="ProtNLM"/>
    </source>
</evidence>
<gene>
    <name evidence="2" type="ORF">FPL22_01880</name>
</gene>
<feature type="transmembrane region" description="Helical" evidence="1">
    <location>
        <begin position="9"/>
        <end position="28"/>
    </location>
</feature>
<protein>
    <recommendedName>
        <fullName evidence="4">SRPBCC family protein</fullName>
    </recommendedName>
</protein>
<dbReference type="InterPro" id="IPR023393">
    <property type="entry name" value="START-like_dom_sf"/>
</dbReference>
<keyword evidence="1" id="KW-0812">Transmembrane</keyword>
<keyword evidence="1" id="KW-1133">Transmembrane helix</keyword>
<dbReference type="OrthoDB" id="118637at2"/>
<organism evidence="2 3">
    <name type="scientific">Rariglobus hedericola</name>
    <dbReference type="NCBI Taxonomy" id="2597822"/>
    <lineage>
        <taxon>Bacteria</taxon>
        <taxon>Pseudomonadati</taxon>
        <taxon>Verrucomicrobiota</taxon>
        <taxon>Opitutia</taxon>
        <taxon>Opitutales</taxon>
        <taxon>Opitutaceae</taxon>
        <taxon>Rariglobus</taxon>
    </lineage>
</organism>
<feature type="transmembrane region" description="Helical" evidence="1">
    <location>
        <begin position="40"/>
        <end position="61"/>
    </location>
</feature>
<keyword evidence="1" id="KW-0472">Membrane</keyword>
<feature type="transmembrane region" description="Helical" evidence="1">
    <location>
        <begin position="73"/>
        <end position="92"/>
    </location>
</feature>
<comment type="caution">
    <text evidence="2">The sequence shown here is derived from an EMBL/GenBank/DDBJ whole genome shotgun (WGS) entry which is preliminary data.</text>
</comment>
<evidence type="ECO:0000313" key="3">
    <source>
        <dbReference type="Proteomes" id="UP000315648"/>
    </source>
</evidence>
<accession>A0A556QN76</accession>